<dbReference type="PANTHER" id="PTHR23086:SF8">
    <property type="entry name" value="PHOSPHATIDYLINOSITOL 5-PHOSPHATE 4-KINASE, ISOFORM A"/>
    <property type="match status" value="1"/>
</dbReference>
<feature type="transmembrane region" description="Helical" evidence="3">
    <location>
        <begin position="41"/>
        <end position="65"/>
    </location>
</feature>
<dbReference type="SMART" id="SM00330">
    <property type="entry name" value="PIPKc"/>
    <property type="match status" value="1"/>
</dbReference>
<evidence type="ECO:0000256" key="1">
    <source>
        <dbReference type="PROSITE-ProRule" id="PRU00781"/>
    </source>
</evidence>
<feature type="domain" description="PIPK" evidence="4">
    <location>
        <begin position="303"/>
        <end position="638"/>
    </location>
</feature>
<keyword evidence="1" id="KW-0808">Transferase</keyword>
<name>A0A8S1RZ34_PAROT</name>
<accession>A0A8S1RZ34</accession>
<dbReference type="GO" id="GO:0005886">
    <property type="term" value="C:plasma membrane"/>
    <property type="evidence" value="ECO:0007669"/>
    <property type="project" value="TreeGrafter"/>
</dbReference>
<keyword evidence="3" id="KW-0472">Membrane</keyword>
<dbReference type="GO" id="GO:0046854">
    <property type="term" value="P:phosphatidylinositol phosphate biosynthetic process"/>
    <property type="evidence" value="ECO:0007669"/>
    <property type="project" value="TreeGrafter"/>
</dbReference>
<dbReference type="Pfam" id="PF01504">
    <property type="entry name" value="PIP5K"/>
    <property type="match status" value="2"/>
</dbReference>
<sequence length="639" mass="74991">MNKQTVAYIGIGCTTLSVMACLLICILGVVSPIYRKYPSKIIVWISCLFILLGVFIYIDQSIVIIESKNPHDSSKSKKLHILTESLIGITITLISNQFILFLNEVKICIYNPFQATSSSVFIFLLLLQCLLTMVMIVIPLLLLQELHLSDTDALSTLNDMASYISFVSCMICTFFYIAIWIILNKNKSLQSRRLYEFKSDFVKQQFYWIFAMSAINITFSFYNYNPHKGHDYLGLKIALSLEGLIFAIFHLIQPYSYHKLLQVFFKSFQDQSYIQDIENIEYGLNTDIHNRLIPTYEKLLKTQINELVKGLVKAVFATLVMQFDHHLKDREIKRTYTFKFHLSELNESRISLNEEEDVRDSIILVNTYYPNSFTTLLKQNNFNKSILEFTLELQYNYKAFEKAKESMGRSGAFFFFSQNHKLILKTVEKSEIKDFLNGRIASYFVHINYHNKSLIAKIYGIYKIKLMAYKTQYLVLMENSFESMQNLEHEYEIYDLKGSTVNRTSRSDERVKKDNNFKQSPHNPISLPKEMSNQIKKQFMDDCRFLRDIGYMDYSLLLGICLEKPQQINSNDYRLVINGAQNTIYSFSIIDYLQRFNYYKKSEQCFKRSMQFKKKKDLSCRSPEPYCHRFLNFIDSIIV</sequence>
<keyword evidence="1" id="KW-0418">Kinase</keyword>
<dbReference type="OrthoDB" id="70770at2759"/>
<feature type="transmembrane region" description="Helical" evidence="3">
    <location>
        <begin position="85"/>
        <end position="102"/>
    </location>
</feature>
<feature type="compositionally biased region" description="Basic and acidic residues" evidence="2">
    <location>
        <begin position="505"/>
        <end position="516"/>
    </location>
</feature>
<dbReference type="Proteomes" id="UP000683925">
    <property type="component" value="Unassembled WGS sequence"/>
</dbReference>
<keyword evidence="3" id="KW-0812">Transmembrane</keyword>
<dbReference type="InterPro" id="IPR002498">
    <property type="entry name" value="PInositol-4-P-4/5-kinase_core"/>
</dbReference>
<keyword evidence="3" id="KW-1133">Transmembrane helix</keyword>
<feature type="transmembrane region" description="Helical" evidence="3">
    <location>
        <begin position="122"/>
        <end position="143"/>
    </location>
</feature>
<evidence type="ECO:0000313" key="6">
    <source>
        <dbReference type="Proteomes" id="UP000683925"/>
    </source>
</evidence>
<dbReference type="AlphaFoldDB" id="A0A8S1RZ34"/>
<comment type="caution">
    <text evidence="5">The sequence shown here is derived from an EMBL/GenBank/DDBJ whole genome shotgun (WGS) entry which is preliminary data.</text>
</comment>
<dbReference type="PROSITE" id="PS51257">
    <property type="entry name" value="PROKAR_LIPOPROTEIN"/>
    <property type="match status" value="1"/>
</dbReference>
<keyword evidence="1" id="KW-0067">ATP-binding</keyword>
<organism evidence="5 6">
    <name type="scientific">Paramecium octaurelia</name>
    <dbReference type="NCBI Taxonomy" id="43137"/>
    <lineage>
        <taxon>Eukaryota</taxon>
        <taxon>Sar</taxon>
        <taxon>Alveolata</taxon>
        <taxon>Ciliophora</taxon>
        <taxon>Intramacronucleata</taxon>
        <taxon>Oligohymenophorea</taxon>
        <taxon>Peniculida</taxon>
        <taxon>Parameciidae</taxon>
        <taxon>Paramecium</taxon>
    </lineage>
</organism>
<evidence type="ECO:0000256" key="3">
    <source>
        <dbReference type="SAM" id="Phobius"/>
    </source>
</evidence>
<protein>
    <recommendedName>
        <fullName evidence="4">PIPK domain-containing protein</fullName>
    </recommendedName>
</protein>
<dbReference type="GO" id="GO:0016308">
    <property type="term" value="F:1-phosphatidylinositol-4-phosphate 5-kinase activity"/>
    <property type="evidence" value="ECO:0007669"/>
    <property type="project" value="TreeGrafter"/>
</dbReference>
<evidence type="ECO:0000313" key="5">
    <source>
        <dbReference type="EMBL" id="CAD8132355.1"/>
    </source>
</evidence>
<dbReference type="GO" id="GO:0005524">
    <property type="term" value="F:ATP binding"/>
    <property type="evidence" value="ECO:0007669"/>
    <property type="project" value="UniProtKB-UniRule"/>
</dbReference>
<feature type="transmembrane region" description="Helical" evidence="3">
    <location>
        <begin position="163"/>
        <end position="184"/>
    </location>
</feature>
<dbReference type="PANTHER" id="PTHR23086">
    <property type="entry name" value="PHOSPHATIDYLINOSITOL-4-PHOSPHATE 5-KINASE"/>
    <property type="match status" value="1"/>
</dbReference>
<proteinExistence type="predicted"/>
<dbReference type="OMA" id="YLVLMEN"/>
<keyword evidence="6" id="KW-1185">Reference proteome</keyword>
<evidence type="ECO:0000256" key="2">
    <source>
        <dbReference type="SAM" id="MobiDB-lite"/>
    </source>
</evidence>
<gene>
    <name evidence="5" type="ORF">POCTA_138.1.T0030391</name>
</gene>
<dbReference type="PROSITE" id="PS51455">
    <property type="entry name" value="PIPK"/>
    <property type="match status" value="1"/>
</dbReference>
<dbReference type="EMBL" id="CAJJDP010000001">
    <property type="protein sequence ID" value="CAD8132355.1"/>
    <property type="molecule type" value="Genomic_DNA"/>
</dbReference>
<feature type="transmembrane region" description="Helical" evidence="3">
    <location>
        <begin position="234"/>
        <end position="252"/>
    </location>
</feature>
<dbReference type="CDD" id="cd00139">
    <property type="entry name" value="PIPKc"/>
    <property type="match status" value="1"/>
</dbReference>
<feature type="region of interest" description="Disordered" evidence="2">
    <location>
        <begin position="504"/>
        <end position="524"/>
    </location>
</feature>
<feature type="transmembrane region" description="Helical" evidence="3">
    <location>
        <begin position="205"/>
        <end position="222"/>
    </location>
</feature>
<dbReference type="InterPro" id="IPR023610">
    <property type="entry name" value="PInositol-4/5-P-5/4-kinase"/>
</dbReference>
<reference evidence="5" key="1">
    <citation type="submission" date="2021-01" db="EMBL/GenBank/DDBJ databases">
        <authorList>
            <consortium name="Genoscope - CEA"/>
            <person name="William W."/>
        </authorList>
    </citation>
    <scope>NUCLEOTIDE SEQUENCE</scope>
</reference>
<keyword evidence="1" id="KW-0547">Nucleotide-binding</keyword>
<evidence type="ECO:0000259" key="4">
    <source>
        <dbReference type="PROSITE" id="PS51455"/>
    </source>
</evidence>
<feature type="transmembrane region" description="Helical" evidence="3">
    <location>
        <begin position="6"/>
        <end position="29"/>
    </location>
</feature>